<dbReference type="CDD" id="cd08946">
    <property type="entry name" value="SDR_e"/>
    <property type="match status" value="1"/>
</dbReference>
<evidence type="ECO:0000313" key="2">
    <source>
        <dbReference type="EMBL" id="OHA03830.1"/>
    </source>
</evidence>
<protein>
    <recommendedName>
        <fullName evidence="1">NAD-dependent epimerase/dehydratase domain-containing protein</fullName>
    </recommendedName>
</protein>
<dbReference type="InterPro" id="IPR001509">
    <property type="entry name" value="Epimerase_deHydtase"/>
</dbReference>
<comment type="caution">
    <text evidence="2">The sequence shown here is derived from an EMBL/GenBank/DDBJ whole genome shotgun (WGS) entry which is preliminary data.</text>
</comment>
<evidence type="ECO:0000259" key="1">
    <source>
        <dbReference type="Pfam" id="PF01370"/>
    </source>
</evidence>
<gene>
    <name evidence="2" type="ORF">A3J58_01735</name>
</gene>
<dbReference type="SUPFAM" id="SSF51735">
    <property type="entry name" value="NAD(P)-binding Rossmann-fold domains"/>
    <property type="match status" value="1"/>
</dbReference>
<dbReference type="EMBL" id="MHQM01000019">
    <property type="protein sequence ID" value="OHA03830.1"/>
    <property type="molecule type" value="Genomic_DNA"/>
</dbReference>
<dbReference type="Pfam" id="PF01370">
    <property type="entry name" value="Epimerase"/>
    <property type="match status" value="1"/>
</dbReference>
<dbReference type="AlphaFoldDB" id="A0A1G2KWN9"/>
<organism evidence="2 3">
    <name type="scientific">Candidatus Sungbacteria bacterium RIFCSPHIGHO2_02_FULL_52_23</name>
    <dbReference type="NCBI Taxonomy" id="1802274"/>
    <lineage>
        <taxon>Bacteria</taxon>
        <taxon>Candidatus Sungiibacteriota</taxon>
    </lineage>
</organism>
<proteinExistence type="predicted"/>
<dbReference type="PANTHER" id="PTHR43245:SF23">
    <property type="entry name" value="NAD(P)-BINDING DOMAIN-CONTAINING PROTEIN"/>
    <property type="match status" value="1"/>
</dbReference>
<dbReference type="InterPro" id="IPR050177">
    <property type="entry name" value="Lipid_A_modif_metabolic_enz"/>
</dbReference>
<sequence length="357" mass="39519">MGSEKVLITGGLGYLGSVIAPHLGRNGCDVTILDTGFFKDAILTPPPAVKTVFKDARDINESDVKGIDAVLHLAGVSNDPFGNLSAEKIYDPTRRYARDIAVLCKKQGVRFIFASSCSVYGKGSGDAPLNEDSPAAPQTPYSVNKLQIEEDLRDLADETFSPVALRFATAFGLSPRMRFDIVVNMLAGMATTEKKIILNSDGQAWRPHVHVDDIAESVLRALRTPYRKGDLLTLNVGREDNNMKIIDIAALVAEECGGIPVSFMTGTSEGNELIKNKMIGVSGQDTRSYRVSFTKVKEYFPEFECAFSIRAGVRAMLARFREMKFDRAVFKDPKFYRLQTIDALFREGKIDDELRWK</sequence>
<reference evidence="2 3" key="1">
    <citation type="journal article" date="2016" name="Nat. Commun.">
        <title>Thousands of microbial genomes shed light on interconnected biogeochemical processes in an aquifer system.</title>
        <authorList>
            <person name="Anantharaman K."/>
            <person name="Brown C.T."/>
            <person name="Hug L.A."/>
            <person name="Sharon I."/>
            <person name="Castelle C.J."/>
            <person name="Probst A.J."/>
            <person name="Thomas B.C."/>
            <person name="Singh A."/>
            <person name="Wilkins M.J."/>
            <person name="Karaoz U."/>
            <person name="Brodie E.L."/>
            <person name="Williams K.H."/>
            <person name="Hubbard S.S."/>
            <person name="Banfield J.F."/>
        </authorList>
    </citation>
    <scope>NUCLEOTIDE SEQUENCE [LARGE SCALE GENOMIC DNA]</scope>
</reference>
<dbReference type="Proteomes" id="UP000178510">
    <property type="component" value="Unassembled WGS sequence"/>
</dbReference>
<name>A0A1G2KWN9_9BACT</name>
<accession>A0A1G2KWN9</accession>
<dbReference type="Gene3D" id="3.40.50.720">
    <property type="entry name" value="NAD(P)-binding Rossmann-like Domain"/>
    <property type="match status" value="1"/>
</dbReference>
<evidence type="ECO:0000313" key="3">
    <source>
        <dbReference type="Proteomes" id="UP000178510"/>
    </source>
</evidence>
<dbReference type="InterPro" id="IPR036291">
    <property type="entry name" value="NAD(P)-bd_dom_sf"/>
</dbReference>
<dbReference type="PANTHER" id="PTHR43245">
    <property type="entry name" value="BIFUNCTIONAL POLYMYXIN RESISTANCE PROTEIN ARNA"/>
    <property type="match status" value="1"/>
</dbReference>
<feature type="domain" description="NAD-dependent epimerase/dehydratase" evidence="1">
    <location>
        <begin position="6"/>
        <end position="237"/>
    </location>
</feature>
<dbReference type="STRING" id="1802274.A3J58_01735"/>